<evidence type="ECO:0000256" key="2">
    <source>
        <dbReference type="ARBA" id="ARBA00009604"/>
    </source>
</evidence>
<organism evidence="18 19">
    <name type="scientific">Acetobacter cibinongensis</name>
    <dbReference type="NCBI Taxonomy" id="146475"/>
    <lineage>
        <taxon>Bacteria</taxon>
        <taxon>Pseudomonadati</taxon>
        <taxon>Pseudomonadota</taxon>
        <taxon>Alphaproteobacteria</taxon>
        <taxon>Acetobacterales</taxon>
        <taxon>Acetobacteraceae</taxon>
        <taxon>Acetobacter</taxon>
    </lineage>
</organism>
<evidence type="ECO:0000256" key="5">
    <source>
        <dbReference type="ARBA" id="ARBA00022490"/>
    </source>
</evidence>
<comment type="subcellular location">
    <subcellularLocation>
        <location evidence="12">Cytoplasm</location>
    </subcellularLocation>
    <subcellularLocation>
        <location evidence="12">Secreted</location>
    </subcellularLocation>
    <subcellularLocation>
        <location evidence="12">Cell surface</location>
    </subcellularLocation>
    <text evidence="12">Fractions of enolase are present in both the cytoplasm and on the cell surface.</text>
</comment>
<keyword evidence="6 12" id="KW-0964">Secreted</keyword>
<dbReference type="GO" id="GO:0005576">
    <property type="term" value="C:extracellular region"/>
    <property type="evidence" value="ECO:0007669"/>
    <property type="project" value="UniProtKB-SubCell"/>
</dbReference>
<dbReference type="PANTHER" id="PTHR11902:SF1">
    <property type="entry name" value="ENOLASE"/>
    <property type="match status" value="1"/>
</dbReference>
<feature type="active site" description="Proton donor" evidence="12 13">
    <location>
        <position position="205"/>
    </location>
</feature>
<feature type="binding site" evidence="12">
    <location>
        <position position="366"/>
    </location>
    <ligand>
        <name>(2R)-2-phosphoglycerate</name>
        <dbReference type="ChEBI" id="CHEBI:58289"/>
    </ligand>
</feature>
<dbReference type="SUPFAM" id="SSF51604">
    <property type="entry name" value="Enolase C-terminal domain-like"/>
    <property type="match status" value="1"/>
</dbReference>
<dbReference type="Pfam" id="PF00113">
    <property type="entry name" value="Enolase_C"/>
    <property type="match status" value="1"/>
</dbReference>
<dbReference type="SMART" id="SM01193">
    <property type="entry name" value="Enolase_N"/>
    <property type="match status" value="1"/>
</dbReference>
<dbReference type="NCBIfam" id="TIGR01060">
    <property type="entry name" value="eno"/>
    <property type="match status" value="1"/>
</dbReference>
<dbReference type="PANTHER" id="PTHR11902">
    <property type="entry name" value="ENOLASE"/>
    <property type="match status" value="1"/>
</dbReference>
<evidence type="ECO:0000256" key="11">
    <source>
        <dbReference type="ARBA" id="ARBA00045763"/>
    </source>
</evidence>
<dbReference type="SFLD" id="SFLDF00002">
    <property type="entry name" value="enolase"/>
    <property type="match status" value="1"/>
</dbReference>
<comment type="catalytic activity">
    <reaction evidence="12">
        <text>(2R)-2-phosphoglycerate = phosphoenolpyruvate + H2O</text>
        <dbReference type="Rhea" id="RHEA:10164"/>
        <dbReference type="ChEBI" id="CHEBI:15377"/>
        <dbReference type="ChEBI" id="CHEBI:58289"/>
        <dbReference type="ChEBI" id="CHEBI:58702"/>
        <dbReference type="EC" id="4.2.1.11"/>
    </reaction>
</comment>
<dbReference type="SFLD" id="SFLDS00001">
    <property type="entry name" value="Enolase"/>
    <property type="match status" value="1"/>
</dbReference>
<comment type="function">
    <text evidence="11 12">Catalyzes the reversible conversion of 2-phosphoglycerate (2-PG) into phosphoenolpyruvate (PEP). It is essential for the degradation of carbohydrates via glycolysis.</text>
</comment>
<dbReference type="InterPro" id="IPR000941">
    <property type="entry name" value="Enolase"/>
</dbReference>
<dbReference type="PIRSF" id="PIRSF001400">
    <property type="entry name" value="Enolase"/>
    <property type="match status" value="1"/>
</dbReference>
<keyword evidence="10 12" id="KW-0456">Lyase</keyword>
<dbReference type="SMART" id="SM01192">
    <property type="entry name" value="Enolase_C"/>
    <property type="match status" value="1"/>
</dbReference>
<comment type="caution">
    <text evidence="18">The sequence shown here is derived from an EMBL/GenBank/DDBJ whole genome shotgun (WGS) entry which is preliminary data.</text>
</comment>
<dbReference type="RefSeq" id="WP_086651922.1">
    <property type="nucleotide sequence ID" value="NZ_JOMQ01000054.1"/>
</dbReference>
<evidence type="ECO:0000256" key="4">
    <source>
        <dbReference type="ARBA" id="ARBA00017068"/>
    </source>
</evidence>
<dbReference type="SFLD" id="SFLDG00178">
    <property type="entry name" value="enolase"/>
    <property type="match status" value="1"/>
</dbReference>
<evidence type="ECO:0000256" key="3">
    <source>
        <dbReference type="ARBA" id="ARBA00012058"/>
    </source>
</evidence>
<feature type="binding site" evidence="14">
    <location>
        <position position="285"/>
    </location>
    <ligand>
        <name>substrate</name>
    </ligand>
</feature>
<evidence type="ECO:0000256" key="14">
    <source>
        <dbReference type="PIRSR" id="PIRSR001400-2"/>
    </source>
</evidence>
<keyword evidence="9 12" id="KW-0324">Glycolysis</keyword>
<evidence type="ECO:0000259" key="17">
    <source>
        <dbReference type="SMART" id="SM01193"/>
    </source>
</evidence>
<feature type="domain" description="Enolase N-terminal" evidence="17">
    <location>
        <begin position="4"/>
        <end position="134"/>
    </location>
</feature>
<name>A0A1Z5YSC3_9PROT</name>
<reference evidence="18 19" key="1">
    <citation type="submission" date="2014-06" db="EMBL/GenBank/DDBJ databases">
        <authorList>
            <person name="Ju J."/>
            <person name="Zhang J."/>
        </authorList>
    </citation>
    <scope>NUCLEOTIDE SEQUENCE [LARGE SCALE GENOMIC DNA]</scope>
    <source>
        <strain evidence="18 19">DsW_47</strain>
    </source>
</reference>
<dbReference type="FunFam" id="3.30.390.10:FF:000001">
    <property type="entry name" value="Enolase"/>
    <property type="match status" value="1"/>
</dbReference>
<feature type="binding site" evidence="12 15">
    <location>
        <position position="285"/>
    </location>
    <ligand>
        <name>Mg(2+)</name>
        <dbReference type="ChEBI" id="CHEBI:18420"/>
    </ligand>
</feature>
<proteinExistence type="inferred from homology"/>
<evidence type="ECO:0000256" key="13">
    <source>
        <dbReference type="PIRSR" id="PIRSR001400-1"/>
    </source>
</evidence>
<dbReference type="GO" id="GO:0004634">
    <property type="term" value="F:phosphopyruvate hydratase activity"/>
    <property type="evidence" value="ECO:0007669"/>
    <property type="project" value="UniProtKB-UniRule"/>
</dbReference>
<evidence type="ECO:0000259" key="16">
    <source>
        <dbReference type="SMART" id="SM01192"/>
    </source>
</evidence>
<dbReference type="UniPathway" id="UPA00109">
    <property type="reaction ID" value="UER00187"/>
</dbReference>
<dbReference type="Gene3D" id="3.20.20.120">
    <property type="entry name" value="Enolase-like C-terminal domain"/>
    <property type="match status" value="1"/>
</dbReference>
<dbReference type="GO" id="GO:0000015">
    <property type="term" value="C:phosphopyruvate hydratase complex"/>
    <property type="evidence" value="ECO:0007669"/>
    <property type="project" value="InterPro"/>
</dbReference>
<evidence type="ECO:0000256" key="9">
    <source>
        <dbReference type="ARBA" id="ARBA00023152"/>
    </source>
</evidence>
<dbReference type="AlphaFoldDB" id="A0A1Z5YSC3"/>
<dbReference type="GO" id="GO:0006096">
    <property type="term" value="P:glycolytic process"/>
    <property type="evidence" value="ECO:0007669"/>
    <property type="project" value="UniProtKB-UniRule"/>
</dbReference>
<evidence type="ECO:0000313" key="19">
    <source>
        <dbReference type="Proteomes" id="UP000196086"/>
    </source>
</evidence>
<feature type="binding site" evidence="12">
    <location>
        <position position="388"/>
    </location>
    <ligand>
        <name>(2R)-2-phosphoglycerate</name>
        <dbReference type="ChEBI" id="CHEBI:58289"/>
    </ligand>
</feature>
<feature type="binding site" evidence="14">
    <location>
        <position position="155"/>
    </location>
    <ligand>
        <name>substrate</name>
    </ligand>
</feature>
<protein>
    <recommendedName>
        <fullName evidence="4 12">Enolase</fullName>
        <ecNumber evidence="3 12">4.2.1.11</ecNumber>
    </recommendedName>
    <alternativeName>
        <fullName evidence="12">2-phospho-D-glycerate hydro-lyase</fullName>
    </alternativeName>
    <alternativeName>
        <fullName evidence="12">2-phosphoglycerate dehydratase</fullName>
    </alternativeName>
</protein>
<evidence type="ECO:0000256" key="7">
    <source>
        <dbReference type="ARBA" id="ARBA00022723"/>
    </source>
</evidence>
<feature type="binding site" evidence="12">
    <location>
        <position position="337"/>
    </location>
    <ligand>
        <name>(2R)-2-phosphoglycerate</name>
        <dbReference type="ChEBI" id="CHEBI:58289"/>
    </ligand>
</feature>
<accession>A0A1Z5YSC3</accession>
<feature type="binding site" evidence="14">
    <location>
        <position position="312"/>
    </location>
    <ligand>
        <name>substrate</name>
    </ligand>
</feature>
<feature type="binding site" evidence="12">
    <location>
        <position position="163"/>
    </location>
    <ligand>
        <name>(2R)-2-phosphoglycerate</name>
        <dbReference type="ChEBI" id="CHEBI:58289"/>
    </ligand>
</feature>
<dbReference type="InterPro" id="IPR020811">
    <property type="entry name" value="Enolase_N"/>
</dbReference>
<dbReference type="SUPFAM" id="SSF54826">
    <property type="entry name" value="Enolase N-terminal domain-like"/>
    <property type="match status" value="1"/>
</dbReference>
<feature type="binding site" evidence="14">
    <location>
        <position position="388"/>
    </location>
    <ligand>
        <name>substrate</name>
    </ligand>
</feature>
<dbReference type="Gene3D" id="3.30.390.10">
    <property type="entry name" value="Enolase-like, N-terminal domain"/>
    <property type="match status" value="1"/>
</dbReference>
<evidence type="ECO:0000256" key="1">
    <source>
        <dbReference type="ARBA" id="ARBA00005031"/>
    </source>
</evidence>
<feature type="binding site" evidence="12 15">
    <location>
        <position position="242"/>
    </location>
    <ligand>
        <name>Mg(2+)</name>
        <dbReference type="ChEBI" id="CHEBI:18420"/>
    </ligand>
</feature>
<feature type="active site" description="Proton acceptor" evidence="12 13">
    <location>
        <position position="337"/>
    </location>
</feature>
<dbReference type="InterPro" id="IPR036849">
    <property type="entry name" value="Enolase-like_C_sf"/>
</dbReference>
<dbReference type="GO" id="GO:0009986">
    <property type="term" value="C:cell surface"/>
    <property type="evidence" value="ECO:0007669"/>
    <property type="project" value="UniProtKB-SubCell"/>
</dbReference>
<evidence type="ECO:0000256" key="8">
    <source>
        <dbReference type="ARBA" id="ARBA00022842"/>
    </source>
</evidence>
<comment type="similarity">
    <text evidence="2 12">Belongs to the enolase family.</text>
</comment>
<feature type="binding site" evidence="12">
    <location>
        <position position="367"/>
    </location>
    <ligand>
        <name>(2R)-2-phosphoglycerate</name>
        <dbReference type="ChEBI" id="CHEBI:58289"/>
    </ligand>
</feature>
<evidence type="ECO:0000256" key="12">
    <source>
        <dbReference type="HAMAP-Rule" id="MF_00318"/>
    </source>
</evidence>
<feature type="domain" description="Enolase C-terminal TIM barrel" evidence="16">
    <location>
        <begin position="139"/>
        <end position="425"/>
    </location>
</feature>
<comment type="cofactor">
    <cofactor evidence="12">
        <name>Mg(2+)</name>
        <dbReference type="ChEBI" id="CHEBI:18420"/>
    </cofactor>
    <text evidence="12">Binds a second Mg(2+) ion via substrate during catalysis.</text>
</comment>
<dbReference type="FunFam" id="3.20.20.120:FF:000001">
    <property type="entry name" value="Enolase"/>
    <property type="match status" value="1"/>
</dbReference>
<evidence type="ECO:0000256" key="6">
    <source>
        <dbReference type="ARBA" id="ARBA00022525"/>
    </source>
</evidence>
<dbReference type="EC" id="4.2.1.11" evidence="3 12"/>
<dbReference type="InterPro" id="IPR020810">
    <property type="entry name" value="Enolase_C"/>
</dbReference>
<dbReference type="GO" id="GO:0000287">
    <property type="term" value="F:magnesium ion binding"/>
    <property type="evidence" value="ECO:0007669"/>
    <property type="project" value="UniProtKB-UniRule"/>
</dbReference>
<sequence>MSAIVDIIAREILDSRGNPTVEVDVELASGAKGRAAVPSGASTGAHEAVELRDNDPKRYGGKGVLNAIENIENEILPTLQGAESSDQIDIDNAMIDLDGTPNKSRMGANAILGVSLAVAKATAAELQVPLYRYVGGVFAHTLPVPMMNIVNGGEHADNPIDIQEFMIQPVGAPTVSDGIRWGAEIFAHLKKALKDAGHNTNVGDEGGFAPALKSADDALGFISRAVESAGYRLGEDVTFALDCASSEFYRDGKYNLKGEGKVFDAGQMVAYLEDLTKRYPIVSIEDGLAEDDWEGWSLLTQTLGKTVQLVGDDLFVTNPERLRRGIEAGVGNSLLVKVNQIGTLTETLQAIELAHKAGYTAVMSHRSGETEDSTIADLAVATNCGQIKTGSLSRSDRTAKYNQLIRIEQELATAAQYAGRSILKR</sequence>
<dbReference type="Pfam" id="PF03952">
    <property type="entry name" value="Enolase_N"/>
    <property type="match status" value="1"/>
</dbReference>
<keyword evidence="7 12" id="KW-0479">Metal-binding</keyword>
<evidence type="ECO:0000256" key="15">
    <source>
        <dbReference type="PIRSR" id="PIRSR001400-3"/>
    </source>
</evidence>
<feature type="binding site" evidence="12 15">
    <location>
        <position position="312"/>
    </location>
    <ligand>
        <name>Mg(2+)</name>
        <dbReference type="ChEBI" id="CHEBI:18420"/>
    </ligand>
</feature>
<dbReference type="Proteomes" id="UP000196086">
    <property type="component" value="Unassembled WGS sequence"/>
</dbReference>
<dbReference type="PRINTS" id="PR00148">
    <property type="entry name" value="ENOLASE"/>
</dbReference>
<dbReference type="InterPro" id="IPR020809">
    <property type="entry name" value="Enolase_CS"/>
</dbReference>
<dbReference type="CDD" id="cd03313">
    <property type="entry name" value="enolase"/>
    <property type="match status" value="1"/>
</dbReference>
<comment type="cofactor">
    <cofactor evidence="15">
        <name>Mg(2+)</name>
        <dbReference type="ChEBI" id="CHEBI:18420"/>
    </cofactor>
    <text evidence="15">Mg(2+) is required for catalysis and for stabilizing the dimer.</text>
</comment>
<feature type="binding site" evidence="14">
    <location>
        <position position="164"/>
    </location>
    <ligand>
        <name>substrate</name>
    </ligand>
</feature>
<dbReference type="PROSITE" id="PS00164">
    <property type="entry name" value="ENOLASE"/>
    <property type="match status" value="1"/>
</dbReference>
<keyword evidence="8 12" id="KW-0460">Magnesium</keyword>
<gene>
    <name evidence="12 18" type="primary">eno</name>
    <name evidence="18" type="ORF">HK14_11495</name>
</gene>
<evidence type="ECO:0000256" key="10">
    <source>
        <dbReference type="ARBA" id="ARBA00023239"/>
    </source>
</evidence>
<feature type="binding site" evidence="14">
    <location>
        <begin position="364"/>
        <end position="367"/>
    </location>
    <ligand>
        <name>substrate</name>
    </ligand>
</feature>
<dbReference type="EMBL" id="JOMQ01000054">
    <property type="protein sequence ID" value="OUJ01011.1"/>
    <property type="molecule type" value="Genomic_DNA"/>
</dbReference>
<keyword evidence="5 12" id="KW-0963">Cytoplasm</keyword>
<evidence type="ECO:0000313" key="18">
    <source>
        <dbReference type="EMBL" id="OUJ01011.1"/>
    </source>
</evidence>
<comment type="pathway">
    <text evidence="1 12">Carbohydrate degradation; glycolysis; pyruvate from D-glyceraldehyde 3-phosphate: step 4/5.</text>
</comment>
<dbReference type="InterPro" id="IPR029017">
    <property type="entry name" value="Enolase-like_N"/>
</dbReference>
<dbReference type="OrthoDB" id="9804716at2"/>
<dbReference type="HAMAP" id="MF_00318">
    <property type="entry name" value="Enolase"/>
    <property type="match status" value="1"/>
</dbReference>